<dbReference type="AlphaFoldDB" id="A0A147BHS3"/>
<feature type="signal peptide" evidence="13">
    <location>
        <begin position="1"/>
        <end position="22"/>
    </location>
</feature>
<evidence type="ECO:0000313" key="15">
    <source>
        <dbReference type="EMBL" id="JAR90311.1"/>
    </source>
</evidence>
<reference evidence="15" key="1">
    <citation type="journal article" date="2018" name="PLoS Negl. Trop. Dis.">
        <title>Sialome diversity of ticks revealed by RNAseq of single tick salivary glands.</title>
        <authorList>
            <person name="Perner J."/>
            <person name="Kropackova S."/>
            <person name="Kopacek P."/>
            <person name="Ribeiro J.M."/>
        </authorList>
    </citation>
    <scope>NUCLEOTIDE SEQUENCE</scope>
    <source>
        <strain evidence="15">Siblings of single egg batch collected in Ceske Budejovice</strain>
        <tissue evidence="15">Salivary glands</tissue>
    </source>
</reference>
<evidence type="ECO:0000256" key="6">
    <source>
        <dbReference type="ARBA" id="ARBA00022824"/>
    </source>
</evidence>
<feature type="domain" description="Fe2OG dioxygenase" evidence="14">
    <location>
        <begin position="681"/>
        <end position="777"/>
    </location>
</feature>
<organism evidence="15">
    <name type="scientific">Ixodes ricinus</name>
    <name type="common">Common tick</name>
    <name type="synonym">Acarus ricinus</name>
    <dbReference type="NCBI Taxonomy" id="34613"/>
    <lineage>
        <taxon>Eukaryota</taxon>
        <taxon>Metazoa</taxon>
        <taxon>Ecdysozoa</taxon>
        <taxon>Arthropoda</taxon>
        <taxon>Chelicerata</taxon>
        <taxon>Arachnida</taxon>
        <taxon>Acari</taxon>
        <taxon>Parasitiformes</taxon>
        <taxon>Ixodida</taxon>
        <taxon>Ixodoidea</taxon>
        <taxon>Ixodidae</taxon>
        <taxon>Ixodinae</taxon>
        <taxon>Ixodes</taxon>
    </lineage>
</organism>
<proteinExistence type="predicted"/>
<evidence type="ECO:0000256" key="11">
    <source>
        <dbReference type="ARBA" id="ARBA00023180"/>
    </source>
</evidence>
<comment type="catalytic activity">
    <reaction evidence="12">
        <text>L-lysyl-[collagen] + 2-oxoglutarate + O2 = (5R)-5-hydroxy-L-lysyl-[collagen] + succinate + CO2</text>
        <dbReference type="Rhea" id="RHEA:16569"/>
        <dbReference type="Rhea" id="RHEA-COMP:12751"/>
        <dbReference type="Rhea" id="RHEA-COMP:12752"/>
        <dbReference type="ChEBI" id="CHEBI:15379"/>
        <dbReference type="ChEBI" id="CHEBI:16526"/>
        <dbReference type="ChEBI" id="CHEBI:16810"/>
        <dbReference type="ChEBI" id="CHEBI:29969"/>
        <dbReference type="ChEBI" id="CHEBI:30031"/>
        <dbReference type="ChEBI" id="CHEBI:133442"/>
        <dbReference type="EC" id="1.14.11.4"/>
    </reaction>
</comment>
<comment type="subcellular location">
    <subcellularLocation>
        <location evidence="2">Endoplasmic reticulum</location>
    </subcellularLocation>
</comment>
<dbReference type="PANTHER" id="PTHR10730">
    <property type="entry name" value="PROCOLLAGEN-LYSINE,2-OXOGLUTARATE 5-DIOXYGENASE/GLYCOSYLTRANSFERASE 25 FAMILY MEMBER"/>
    <property type="match status" value="1"/>
</dbReference>
<feature type="chain" id="PRO_5007542402" description="procollagen-lysine 5-dioxygenase" evidence="13">
    <location>
        <begin position="23"/>
        <end position="777"/>
    </location>
</feature>
<keyword evidence="7" id="KW-0847">Vitamin C</keyword>
<dbReference type="GO" id="GO:0031418">
    <property type="term" value="F:L-ascorbic acid binding"/>
    <property type="evidence" value="ECO:0007669"/>
    <property type="project" value="UniProtKB-KW"/>
</dbReference>
<dbReference type="Gene3D" id="2.60.120.620">
    <property type="entry name" value="q2cbj1_9rhob like domain"/>
    <property type="match status" value="1"/>
</dbReference>
<dbReference type="Pfam" id="PF03171">
    <property type="entry name" value="2OG-FeII_Oxy"/>
    <property type="match status" value="1"/>
</dbReference>
<comment type="cofactor">
    <cofactor evidence="1">
        <name>L-ascorbate</name>
        <dbReference type="ChEBI" id="CHEBI:38290"/>
    </cofactor>
</comment>
<dbReference type="PANTHER" id="PTHR10730:SF45">
    <property type="entry name" value="PROCOLLAGEN-LYSINE,2-OXOGLUTARATE 5-DIOXYGENASE"/>
    <property type="match status" value="1"/>
</dbReference>
<name>A0A147BHS3_IXORI</name>
<dbReference type="SUPFAM" id="SSF53448">
    <property type="entry name" value="Nucleotide-diphospho-sugar transferases"/>
    <property type="match status" value="1"/>
</dbReference>
<sequence length="777" mass="89275">MAVARLLLALISVFLIVYPVPGEDSHGGTEFCDVATEGNIACQAPVDNTEQYNSITSGNDTESAGHGNHRLVIFTVASEETDGYKRFARSAEVYGLKPKVLGMNEEWLGGDMARGRGGGYKVRLLRKAAIDYKDDTSVILMFVDSYDVLFAAGAKEILKKFYKFNTNVLFSAEGFCWPDQSLASSYPTAKGNRFLNSGACPDFSYAGIIGYAPQIYEIVTSAELEDEADDQLFYTKIYLNEDLRKKWGIKLDHRAEIFQNLNGAVGDVELLGLDSEPYLHNSAFGTVPLVIHGNGPSKVVLNSFGNYLAKSWNSLAGCRVCYDAFSLADKEPSELPRVLIGIFIEHPTPFLWEALSKVYNLNYPRERIDLFVHNAVEFHEEEVDKFVEQYGQSYRSVKHMRNEDGRKEWHARNLALEECMKIKCDYYFSVDSDAHLDNGDTLRALIEMNRTVVAPLLSRHKNLWSNFWGALSTDGYYARSHDYVQLVKGERKGLWNVPFINTVYLINGTLLHSKEKFPSFISGLLDPDMAFCKNMREKVIFMYVTNMDTYGHLVNPETFDLKLKNPDFYEIYSNQMDWERRYIHENYSKVLEPDFKVDMPCPDVYWFPVVTDIFCRHMIEIMENFGQWSSGKNEDERLAGGYENVPTRDIHMNQVNFEQHWLFFLREYIKPVQEKVFLGYFHDPPRAIMNFVVRYHPDEQYFLRPHHDSSTYTINIALNRPKIDYEGGGCNFLRYNCSVVDLKRGWSLMHPGRLTHYHEGLPVTKGTRYIMVSFVDP</sequence>
<dbReference type="GO" id="GO:0008475">
    <property type="term" value="F:procollagen-lysine 5-dioxygenase activity"/>
    <property type="evidence" value="ECO:0007669"/>
    <property type="project" value="UniProtKB-EC"/>
</dbReference>
<evidence type="ECO:0000256" key="7">
    <source>
        <dbReference type="ARBA" id="ARBA00022896"/>
    </source>
</evidence>
<evidence type="ECO:0000256" key="10">
    <source>
        <dbReference type="ARBA" id="ARBA00023004"/>
    </source>
</evidence>
<evidence type="ECO:0000256" key="4">
    <source>
        <dbReference type="ARBA" id="ARBA00022723"/>
    </source>
</evidence>
<evidence type="ECO:0000256" key="8">
    <source>
        <dbReference type="ARBA" id="ARBA00022964"/>
    </source>
</evidence>
<dbReference type="GO" id="GO:0005783">
    <property type="term" value="C:endoplasmic reticulum"/>
    <property type="evidence" value="ECO:0007669"/>
    <property type="project" value="UniProtKB-SubCell"/>
</dbReference>
<dbReference type="SMART" id="SM00702">
    <property type="entry name" value="P4Hc"/>
    <property type="match status" value="1"/>
</dbReference>
<dbReference type="EC" id="1.14.11.4" evidence="3"/>
<keyword evidence="11" id="KW-0325">Glycoprotein</keyword>
<evidence type="ECO:0000256" key="9">
    <source>
        <dbReference type="ARBA" id="ARBA00023002"/>
    </source>
</evidence>
<evidence type="ECO:0000256" key="2">
    <source>
        <dbReference type="ARBA" id="ARBA00004240"/>
    </source>
</evidence>
<evidence type="ECO:0000256" key="13">
    <source>
        <dbReference type="SAM" id="SignalP"/>
    </source>
</evidence>
<dbReference type="Pfam" id="PF25342">
    <property type="entry name" value="GT_PLOD"/>
    <property type="match status" value="1"/>
</dbReference>
<evidence type="ECO:0000256" key="5">
    <source>
        <dbReference type="ARBA" id="ARBA00022729"/>
    </source>
</evidence>
<keyword evidence="10" id="KW-0408">Iron</keyword>
<dbReference type="PROSITE" id="PS51471">
    <property type="entry name" value="FE2OG_OXY"/>
    <property type="match status" value="1"/>
</dbReference>
<dbReference type="GO" id="GO:0005506">
    <property type="term" value="F:iron ion binding"/>
    <property type="evidence" value="ECO:0007669"/>
    <property type="project" value="InterPro"/>
</dbReference>
<dbReference type="InterPro" id="IPR044861">
    <property type="entry name" value="IPNS-like_FE2OG_OXY"/>
</dbReference>
<keyword evidence="8 15" id="KW-0223">Dioxygenase</keyword>
<evidence type="ECO:0000256" key="3">
    <source>
        <dbReference type="ARBA" id="ARBA00012264"/>
    </source>
</evidence>
<dbReference type="InterPro" id="IPR057589">
    <property type="entry name" value="GT_PLOD"/>
</dbReference>
<keyword evidence="9" id="KW-0560">Oxidoreductase</keyword>
<keyword evidence="6" id="KW-0256">Endoplasmic reticulum</keyword>
<evidence type="ECO:0000256" key="1">
    <source>
        <dbReference type="ARBA" id="ARBA00001961"/>
    </source>
</evidence>
<dbReference type="InterPro" id="IPR006620">
    <property type="entry name" value="Pro_4_hyd_alph"/>
</dbReference>
<keyword evidence="4" id="KW-0479">Metal-binding</keyword>
<protein>
    <recommendedName>
        <fullName evidence="3">procollagen-lysine 5-dioxygenase</fullName>
        <ecNumber evidence="3">1.14.11.4</ecNumber>
    </recommendedName>
</protein>
<dbReference type="InterPro" id="IPR050757">
    <property type="entry name" value="Collagen_mod_GT25"/>
</dbReference>
<dbReference type="InterPro" id="IPR005123">
    <property type="entry name" value="Oxoglu/Fe-dep_dioxygenase_dom"/>
</dbReference>
<accession>A0A147BHS3</accession>
<evidence type="ECO:0000259" key="14">
    <source>
        <dbReference type="PROSITE" id="PS51471"/>
    </source>
</evidence>
<evidence type="ECO:0000256" key="12">
    <source>
        <dbReference type="ARBA" id="ARBA00047930"/>
    </source>
</evidence>
<keyword evidence="5 13" id="KW-0732">Signal</keyword>
<dbReference type="InterPro" id="IPR029044">
    <property type="entry name" value="Nucleotide-diphossugar_trans"/>
</dbReference>
<dbReference type="EMBL" id="GEGO01005093">
    <property type="protein sequence ID" value="JAR90311.1"/>
    <property type="molecule type" value="Transcribed_RNA"/>
</dbReference>